<feature type="domain" description="Transposase IS116/IS110/IS902 C-terminal" evidence="2">
    <location>
        <begin position="193"/>
        <end position="278"/>
    </location>
</feature>
<feature type="domain" description="Transposase IS110-like N-terminal" evidence="1">
    <location>
        <begin position="6"/>
        <end position="136"/>
    </location>
</feature>
<dbReference type="GO" id="GO:0003677">
    <property type="term" value="F:DNA binding"/>
    <property type="evidence" value="ECO:0007669"/>
    <property type="project" value="InterPro"/>
</dbReference>
<evidence type="ECO:0000259" key="1">
    <source>
        <dbReference type="Pfam" id="PF01548"/>
    </source>
</evidence>
<dbReference type="OrthoDB" id="41481at2157"/>
<dbReference type="KEGG" id="aman:B6F84_00350"/>
<dbReference type="GeneID" id="41589321"/>
<protein>
    <submittedName>
        <fullName evidence="3">IS110 family transposase</fullName>
    </submittedName>
</protein>
<reference evidence="3 4" key="1">
    <citation type="submission" date="2017-03" db="EMBL/GenBank/DDBJ databases">
        <title>Sulfur activation and transportation mechanism of thermophilic Archaea Acidianus manzaensis YN-25.</title>
        <authorList>
            <person name="Ma Y."/>
            <person name="Yang Y."/>
            <person name="Xia J."/>
        </authorList>
    </citation>
    <scope>NUCLEOTIDE SEQUENCE [LARGE SCALE GENOMIC DNA]</scope>
    <source>
        <strain evidence="3 4">YN-25</strain>
    </source>
</reference>
<dbReference type="Pfam" id="PF01548">
    <property type="entry name" value="DEDD_Tnp_IS110"/>
    <property type="match status" value="1"/>
</dbReference>
<dbReference type="PANTHER" id="PTHR33055:SF13">
    <property type="entry name" value="TRANSPOSASE"/>
    <property type="match status" value="1"/>
</dbReference>
<dbReference type="GO" id="GO:0004803">
    <property type="term" value="F:transposase activity"/>
    <property type="evidence" value="ECO:0007669"/>
    <property type="project" value="InterPro"/>
</dbReference>
<evidence type="ECO:0000313" key="4">
    <source>
        <dbReference type="Proteomes" id="UP000193404"/>
    </source>
</evidence>
<gene>
    <name evidence="3" type="ORF">B6F84_00350</name>
</gene>
<dbReference type="RefSeq" id="WP_148690370.1">
    <property type="nucleotide sequence ID" value="NZ_CP020477.1"/>
</dbReference>
<name>A0A1W6K3A4_9CREN</name>
<dbReference type="GO" id="GO:0006313">
    <property type="term" value="P:DNA transposition"/>
    <property type="evidence" value="ECO:0007669"/>
    <property type="project" value="InterPro"/>
</dbReference>
<evidence type="ECO:0000259" key="2">
    <source>
        <dbReference type="Pfam" id="PF02371"/>
    </source>
</evidence>
<keyword evidence="4" id="KW-1185">Reference proteome</keyword>
<proteinExistence type="predicted"/>
<accession>A0A1W6K3A4</accession>
<organism evidence="3 4">
    <name type="scientific">Acidianus manzaensis</name>
    <dbReference type="NCBI Taxonomy" id="282676"/>
    <lineage>
        <taxon>Archaea</taxon>
        <taxon>Thermoproteota</taxon>
        <taxon>Thermoprotei</taxon>
        <taxon>Sulfolobales</taxon>
        <taxon>Sulfolobaceae</taxon>
        <taxon>Acidianus</taxon>
    </lineage>
</organism>
<dbReference type="AlphaFoldDB" id="A0A1W6K3A4"/>
<sequence>MEGQKAGIDVGKKNLYLSYQGKIYKLNNDEQGYEEIRKILPKETKIILEDSGIYTRRVLRALGKEYEIRILNPLIISKHKSIRGKKSDKIDAKRLEEIKLDETRMAKISKERELTTQWDFITKTTSKIKNRIRRDLNSLGLEDKLNKKNIEKTLSMNEPEAEEIKFLLQELKHFEEQKKKIEEELKSLIPRDHVIFTIPGIGEIIGSLIVARVGDFSRFPTKKKFVAYCGLDPFTEQSGSRVLNQGISKRGDALLRKLFYLSALVAIRVNPTIKEFYENHRGKLRGKKLVIACARKLAVITWAVCYYNKPYNEL</sequence>
<dbReference type="InterPro" id="IPR002525">
    <property type="entry name" value="Transp_IS110-like_N"/>
</dbReference>
<dbReference type="InterPro" id="IPR047650">
    <property type="entry name" value="Transpos_IS110"/>
</dbReference>
<dbReference type="Proteomes" id="UP000193404">
    <property type="component" value="Chromosome"/>
</dbReference>
<dbReference type="EMBL" id="CP020477">
    <property type="protein sequence ID" value="ARM76990.1"/>
    <property type="molecule type" value="Genomic_DNA"/>
</dbReference>
<evidence type="ECO:0000313" key="3">
    <source>
        <dbReference type="EMBL" id="ARM76990.1"/>
    </source>
</evidence>
<dbReference type="NCBIfam" id="NF033542">
    <property type="entry name" value="transpos_IS110"/>
    <property type="match status" value="1"/>
</dbReference>
<dbReference type="Pfam" id="PF02371">
    <property type="entry name" value="Transposase_20"/>
    <property type="match status" value="1"/>
</dbReference>
<dbReference type="InterPro" id="IPR003346">
    <property type="entry name" value="Transposase_20"/>
</dbReference>
<dbReference type="PANTHER" id="PTHR33055">
    <property type="entry name" value="TRANSPOSASE FOR INSERTION SEQUENCE ELEMENT IS1111A"/>
    <property type="match status" value="1"/>
</dbReference>